<proteinExistence type="predicted"/>
<feature type="transmembrane region" description="Helical" evidence="6">
    <location>
        <begin position="284"/>
        <end position="303"/>
    </location>
</feature>
<dbReference type="OrthoDB" id="9795150at2"/>
<evidence type="ECO:0000256" key="3">
    <source>
        <dbReference type="ARBA" id="ARBA00022692"/>
    </source>
</evidence>
<feature type="transmembrane region" description="Helical" evidence="6">
    <location>
        <begin position="254"/>
        <end position="277"/>
    </location>
</feature>
<dbReference type="STRING" id="645517.A6F65_00910"/>
<dbReference type="PANTHER" id="PTHR43702:SF3">
    <property type="entry name" value="PROTEIN TSGA"/>
    <property type="match status" value="1"/>
</dbReference>
<evidence type="ECO:0000256" key="5">
    <source>
        <dbReference type="ARBA" id="ARBA00023136"/>
    </source>
</evidence>
<dbReference type="Proteomes" id="UP000092698">
    <property type="component" value="Chromosome"/>
</dbReference>
<feature type="transmembrane region" description="Helical" evidence="6">
    <location>
        <begin position="71"/>
        <end position="93"/>
    </location>
</feature>
<comment type="subcellular location">
    <subcellularLocation>
        <location evidence="1">Cell inner membrane</location>
        <topology evidence="1">Multi-pass membrane protein</topology>
    </subcellularLocation>
</comment>
<feature type="transmembrane region" description="Helical" evidence="6">
    <location>
        <begin position="172"/>
        <end position="192"/>
    </location>
</feature>
<keyword evidence="2" id="KW-1003">Cell membrane</keyword>
<name>A0A1C7D6W9_9SPHN</name>
<feature type="transmembrane region" description="Helical" evidence="6">
    <location>
        <begin position="342"/>
        <end position="360"/>
    </location>
</feature>
<evidence type="ECO:0000256" key="1">
    <source>
        <dbReference type="ARBA" id="ARBA00004429"/>
    </source>
</evidence>
<protein>
    <submittedName>
        <fullName evidence="7">L-fucose-proton symporter</fullName>
    </submittedName>
</protein>
<dbReference type="InterPro" id="IPR036259">
    <property type="entry name" value="MFS_trans_sf"/>
</dbReference>
<dbReference type="InterPro" id="IPR011701">
    <property type="entry name" value="MFS"/>
</dbReference>
<dbReference type="AlphaFoldDB" id="A0A1C7D6W9"/>
<feature type="transmembrane region" description="Helical" evidence="6">
    <location>
        <begin position="366"/>
        <end position="388"/>
    </location>
</feature>
<keyword evidence="3 6" id="KW-0812">Transmembrane</keyword>
<organism evidence="7 8">
    <name type="scientific">Paraurantiacibacter namhicola</name>
    <dbReference type="NCBI Taxonomy" id="645517"/>
    <lineage>
        <taxon>Bacteria</taxon>
        <taxon>Pseudomonadati</taxon>
        <taxon>Pseudomonadota</taxon>
        <taxon>Alphaproteobacteria</taxon>
        <taxon>Sphingomonadales</taxon>
        <taxon>Erythrobacteraceae</taxon>
        <taxon>Paraurantiacibacter</taxon>
    </lineage>
</organism>
<sequence length="401" mass="41225">MGARLTPAGRITLVVLFFSWGLVAVTVRMVVPHFKEAFDLGYRDALLVQSAFFLTYLLFARASGGITARIGLRAGVALGIGLMAVGSIGLAATTLGGNFYALLPSIFVIASGITFLQVAANPLAASQGGFANPSTNLTFAQAFNSLGTVIAPLLAAAAFLDTVTNPLMPVRTLFAGIAIALGLLAMLAWRYLRVESVTAPVAASVRAPWSAFERRRLAAGVGALFLYVGAEVAISTTMLNLLEDEGVIDASRTFGAVLVSIFWMGMLVGRFGALPLLANVGRHIVLGSAAIASGCLCIVAGFAGGYLAALAILVSGLFAGLQFPTIFAIASADLPVEQQSRAAGWLCTGIVGGGLVPLLYGSVADAAGLGTALLVPAACFLAIAWFAFSYGREGLSRRAAG</sequence>
<dbReference type="GO" id="GO:0022857">
    <property type="term" value="F:transmembrane transporter activity"/>
    <property type="evidence" value="ECO:0007669"/>
    <property type="project" value="InterPro"/>
</dbReference>
<dbReference type="SUPFAM" id="SSF103473">
    <property type="entry name" value="MFS general substrate transporter"/>
    <property type="match status" value="1"/>
</dbReference>
<feature type="transmembrane region" description="Helical" evidence="6">
    <location>
        <begin position="217"/>
        <end position="242"/>
    </location>
</feature>
<keyword evidence="4 6" id="KW-1133">Transmembrane helix</keyword>
<reference evidence="7 8" key="1">
    <citation type="submission" date="2016-07" db="EMBL/GenBank/DDBJ databases">
        <title>Complete genome sequence of Altererythrobacter namhicola JCM 16345T, containing esterase-encoding genes.</title>
        <authorList>
            <person name="Cheng H."/>
            <person name="Wu Y.-H."/>
            <person name="Jian S.-L."/>
            <person name="Huo Y.-Y."/>
            <person name="Wang C.-S."/>
            <person name="Xu X.-W."/>
        </authorList>
    </citation>
    <scope>NUCLEOTIDE SEQUENCE [LARGE SCALE GENOMIC DNA]</scope>
    <source>
        <strain evidence="7 8">JCM 16345</strain>
    </source>
</reference>
<keyword evidence="8" id="KW-1185">Reference proteome</keyword>
<dbReference type="Pfam" id="PF07690">
    <property type="entry name" value="MFS_1"/>
    <property type="match status" value="1"/>
</dbReference>
<evidence type="ECO:0000256" key="6">
    <source>
        <dbReference type="SAM" id="Phobius"/>
    </source>
</evidence>
<feature type="transmembrane region" description="Helical" evidence="6">
    <location>
        <begin position="137"/>
        <end position="160"/>
    </location>
</feature>
<keyword evidence="5 6" id="KW-0472">Membrane</keyword>
<dbReference type="RefSeq" id="WP_067786323.1">
    <property type="nucleotide sequence ID" value="NZ_CP016545.1"/>
</dbReference>
<dbReference type="InterPro" id="IPR050375">
    <property type="entry name" value="MFS_TsgA-like"/>
</dbReference>
<dbReference type="PATRIC" id="fig|645517.4.peg.903"/>
<dbReference type="GO" id="GO:0005886">
    <property type="term" value="C:plasma membrane"/>
    <property type="evidence" value="ECO:0007669"/>
    <property type="project" value="UniProtKB-SubCell"/>
</dbReference>
<gene>
    <name evidence="7" type="primary">fucP_2</name>
    <name evidence="7" type="ORF">A6F65_00910</name>
</gene>
<evidence type="ECO:0000313" key="7">
    <source>
        <dbReference type="EMBL" id="ANU07220.1"/>
    </source>
</evidence>
<feature type="transmembrane region" description="Helical" evidence="6">
    <location>
        <begin position="12"/>
        <end position="34"/>
    </location>
</feature>
<evidence type="ECO:0000256" key="4">
    <source>
        <dbReference type="ARBA" id="ARBA00022989"/>
    </source>
</evidence>
<dbReference type="PANTHER" id="PTHR43702">
    <property type="entry name" value="L-FUCOSE-PROTON SYMPORTER"/>
    <property type="match status" value="1"/>
</dbReference>
<dbReference type="EMBL" id="CP016545">
    <property type="protein sequence ID" value="ANU07220.1"/>
    <property type="molecule type" value="Genomic_DNA"/>
</dbReference>
<evidence type="ECO:0000256" key="2">
    <source>
        <dbReference type="ARBA" id="ARBA00022475"/>
    </source>
</evidence>
<feature type="transmembrane region" description="Helical" evidence="6">
    <location>
        <begin position="40"/>
        <end position="59"/>
    </location>
</feature>
<dbReference type="KEGG" id="anh:A6F65_00910"/>
<feature type="transmembrane region" description="Helical" evidence="6">
    <location>
        <begin position="309"/>
        <end position="330"/>
    </location>
</feature>
<evidence type="ECO:0000313" key="8">
    <source>
        <dbReference type="Proteomes" id="UP000092698"/>
    </source>
</evidence>
<accession>A0A1C7D6W9</accession>
<dbReference type="Gene3D" id="1.20.1250.20">
    <property type="entry name" value="MFS general substrate transporter like domains"/>
    <property type="match status" value="2"/>
</dbReference>
<feature type="transmembrane region" description="Helical" evidence="6">
    <location>
        <begin position="99"/>
        <end position="125"/>
    </location>
</feature>